<dbReference type="EMBL" id="LQXD01000157">
    <property type="protein sequence ID" value="OIJ09000.1"/>
    <property type="molecule type" value="Genomic_DNA"/>
</dbReference>
<evidence type="ECO:0000313" key="9">
    <source>
        <dbReference type="EMBL" id="QOY37007.1"/>
    </source>
</evidence>
<sequence>MLELLNKIDQINSDILTHLKKGLPKEEADKDDYIEALNRFLGIREELIKVVKKAQTDHEKQLGEKIIKDNELINELLSQKSQQLKREINQFNIKKKNNQQYDNPYQDTTTDGIFIDKKN</sequence>
<reference evidence="9 10" key="3">
    <citation type="journal article" date="2019" name="Int. J. Syst. Evol. Microbiol.">
        <title>Anaerobacillus isosaccharinicus sp. nov., an alkaliphilic bacterium which degrades isosaccharinic acid.</title>
        <authorList>
            <person name="Bassil N.M."/>
            <person name="Lloyd J.R."/>
        </authorList>
    </citation>
    <scope>NUCLEOTIDE SEQUENCE [LARGE SCALE GENOMIC DNA]</scope>
    <source>
        <strain evidence="9 10">NB2006</strain>
    </source>
</reference>
<proteinExistence type="inferred from homology"/>
<accession>A0A1S2L9S0</accession>
<evidence type="ECO:0000256" key="3">
    <source>
        <dbReference type="ARBA" id="ARBA00022795"/>
    </source>
</evidence>
<dbReference type="RefSeq" id="WP_071318337.1">
    <property type="nucleotide sequence ID" value="NZ_CP063356.2"/>
</dbReference>
<keyword evidence="3" id="KW-1005">Bacterial flagellum biogenesis</keyword>
<dbReference type="InterPro" id="IPR008622">
    <property type="entry name" value="FliT"/>
</dbReference>
<dbReference type="Pfam" id="PF05400">
    <property type="entry name" value="FliT"/>
    <property type="match status" value="1"/>
</dbReference>
<evidence type="ECO:0000256" key="5">
    <source>
        <dbReference type="ARBA" id="ARBA00093765"/>
    </source>
</evidence>
<reference evidence="9 10" key="2">
    <citation type="journal article" date="2017" name="Genome Announc.">
        <title>Draft Genome Sequences of Four Alkaliphilic Bacteria Belonging to the Anaerobacillus Genus.</title>
        <authorList>
            <person name="Bassil N.M."/>
            <person name="Lloyd J.R."/>
        </authorList>
    </citation>
    <scope>NUCLEOTIDE SEQUENCE [LARGE SCALE GENOMIC DNA]</scope>
    <source>
        <strain evidence="9 10">NB2006</strain>
    </source>
</reference>
<dbReference type="KEGG" id="aia:AWH56_005000"/>
<evidence type="ECO:0000256" key="2">
    <source>
        <dbReference type="ARBA" id="ARBA00022490"/>
    </source>
</evidence>
<evidence type="ECO:0000313" key="10">
    <source>
        <dbReference type="Proteomes" id="UP000180175"/>
    </source>
</evidence>
<comment type="function">
    <text evidence="5">May act as an export chaperone for the filament capping protein FliD.</text>
</comment>
<protein>
    <recommendedName>
        <fullName evidence="7">Flagellar protein FliT</fullName>
    </recommendedName>
</protein>
<evidence type="ECO:0000256" key="6">
    <source>
        <dbReference type="ARBA" id="ARBA00093785"/>
    </source>
</evidence>
<organism evidence="8 10">
    <name type="scientific">Anaerobacillus isosaccharinicus</name>
    <dbReference type="NCBI Taxonomy" id="1532552"/>
    <lineage>
        <taxon>Bacteria</taxon>
        <taxon>Bacillati</taxon>
        <taxon>Bacillota</taxon>
        <taxon>Bacilli</taxon>
        <taxon>Bacillales</taxon>
        <taxon>Bacillaceae</taxon>
        <taxon>Anaerobacillus</taxon>
    </lineage>
</organism>
<keyword evidence="4" id="KW-0143">Chaperone</keyword>
<dbReference type="EMBL" id="CP063356">
    <property type="protein sequence ID" value="QOY37007.1"/>
    <property type="molecule type" value="Genomic_DNA"/>
</dbReference>
<gene>
    <name evidence="9" type="ORF">AWH56_005000</name>
    <name evidence="8" type="ORF">AWH56_17960</name>
</gene>
<evidence type="ECO:0000256" key="7">
    <source>
        <dbReference type="ARBA" id="ARBA00093797"/>
    </source>
</evidence>
<evidence type="ECO:0000256" key="4">
    <source>
        <dbReference type="ARBA" id="ARBA00023186"/>
    </source>
</evidence>
<name>A0A1S2L9S0_9BACI</name>
<keyword evidence="2" id="KW-0963">Cytoplasm</keyword>
<reference evidence="8 10" key="1">
    <citation type="submission" date="2016-10" db="EMBL/GenBank/DDBJ databases">
        <title>Draft genome sequences of four alkaliphilic bacteria belonging to the Anaerobacillus genus.</title>
        <authorList>
            <person name="Bassil N.M."/>
            <person name="Lloyd J.R."/>
        </authorList>
    </citation>
    <scope>NUCLEOTIDE SEQUENCE [LARGE SCALE GENOMIC DNA]</scope>
    <source>
        <strain evidence="8 10">NB2006</strain>
    </source>
</reference>
<evidence type="ECO:0000313" key="8">
    <source>
        <dbReference type="EMBL" id="OIJ09000.1"/>
    </source>
</evidence>
<dbReference type="OrthoDB" id="2353131at2"/>
<dbReference type="Proteomes" id="UP000180175">
    <property type="component" value="Chromosome"/>
</dbReference>
<evidence type="ECO:0000256" key="1">
    <source>
        <dbReference type="ARBA" id="ARBA00004514"/>
    </source>
</evidence>
<dbReference type="AlphaFoldDB" id="A0A1S2L9S0"/>
<comment type="subcellular location">
    <subcellularLocation>
        <location evidence="1">Cytoplasm</location>
        <location evidence="1">Cytosol</location>
    </subcellularLocation>
</comment>
<keyword evidence="10" id="KW-1185">Reference proteome</keyword>
<reference evidence="9" key="4">
    <citation type="submission" date="2020-10" db="EMBL/GenBank/DDBJ databases">
        <authorList>
            <person name="Bassil N.M."/>
            <person name="Lloyd J.R."/>
        </authorList>
    </citation>
    <scope>NUCLEOTIDE SEQUENCE</scope>
    <source>
        <strain evidence="9">NB2006</strain>
    </source>
</reference>
<comment type="similarity">
    <text evidence="6">Belongs to the bacillales FliT family.</text>
</comment>